<evidence type="ECO:0000256" key="2">
    <source>
        <dbReference type="SAM" id="Coils"/>
    </source>
</evidence>
<sequence>MVQARAGRRDPCTLLSKISQQKPPNTETNPPTIRCEPPAHSLDVAPTHGNPPSSNFAAQTLPPELVDSVVDYACEDDTCEDGMRDEDSNAGNLGLVCRATYARSRANLFKRVNVDPYRPERNNIAVGDWFEKPAHRELADLARELQWRGLAEPILIDRVLSRLKKVTTLILWESYEWPTTTPRPTLCPSIERLVLDAGNIQTSGLHHFLCSFPNARAIEFIHGVELNLTCQAVPLPTRICELRVNLATIVDNRPEVKVFLEDWTRDLTNLRSLTITVERGANLKVAKALIRRNVDSLVDLSFNTAWSIRSNAWRGKYNVHECANVHTLSLGVLDDNVLKLAKILPMLPTTRLKRLWVDIHILTLNNNHDDVDTRSRDLFNRFVPALQDFLARSAVDELGMGCHYYGGEPYATAQYMERHSMSTSPPSSPVQSALGRGAQKRWYQTSEELSSPTPPPAQSTSRQRKYPRLEMFTPPTPAHATSSRALRNERSRLEMSSNSPTPAPSAETLFGDFRVLEQECQKLEKRAVRAGVLEKECQKLEKRAVRAEQKAHKTEEMYRQAQFKVQNTEDSFNQLMHMHRQALAQLENAKDSISSLKVDLNEARNGDWYFWDFVGELRCGICNQDLDGAYSLTCGDTFHGSCLWQWFEVTVREHMVDTALGQVESACEPRPMQTCPVCLSDTQQAPIYNRKVVNLIQMLGGEDEQPGSYNWEVFFPSRSS</sequence>
<dbReference type="Gene3D" id="3.30.40.10">
    <property type="entry name" value="Zinc/RING finger domain, C3HC4 (zinc finger)"/>
    <property type="match status" value="1"/>
</dbReference>
<dbReference type="OMA" id="SACEPRP"/>
<feature type="region of interest" description="Disordered" evidence="3">
    <location>
        <begin position="1"/>
        <end position="59"/>
    </location>
</feature>
<evidence type="ECO:0000256" key="3">
    <source>
        <dbReference type="SAM" id="MobiDB-lite"/>
    </source>
</evidence>
<keyword evidence="1" id="KW-0862">Zinc</keyword>
<dbReference type="InterPro" id="IPR001841">
    <property type="entry name" value="Znf_RING"/>
</dbReference>
<proteinExistence type="predicted"/>
<evidence type="ECO:0000313" key="6">
    <source>
        <dbReference type="Proteomes" id="UP000219338"/>
    </source>
</evidence>
<accession>A0A284RZS6</accession>
<keyword evidence="1" id="KW-0863">Zinc-finger</keyword>
<dbReference type="GO" id="GO:0008270">
    <property type="term" value="F:zinc ion binding"/>
    <property type="evidence" value="ECO:0007669"/>
    <property type="project" value="UniProtKB-KW"/>
</dbReference>
<keyword evidence="2" id="KW-0175">Coiled coil</keyword>
<dbReference type="Proteomes" id="UP000219338">
    <property type="component" value="Unassembled WGS sequence"/>
</dbReference>
<organism evidence="5 6">
    <name type="scientific">Armillaria ostoyae</name>
    <name type="common">Armillaria root rot fungus</name>
    <dbReference type="NCBI Taxonomy" id="47428"/>
    <lineage>
        <taxon>Eukaryota</taxon>
        <taxon>Fungi</taxon>
        <taxon>Dikarya</taxon>
        <taxon>Basidiomycota</taxon>
        <taxon>Agaricomycotina</taxon>
        <taxon>Agaricomycetes</taxon>
        <taxon>Agaricomycetidae</taxon>
        <taxon>Agaricales</taxon>
        <taxon>Marasmiineae</taxon>
        <taxon>Physalacriaceae</taxon>
        <taxon>Armillaria</taxon>
    </lineage>
</organism>
<gene>
    <name evidence="5" type="ORF">ARMOST_17721</name>
</gene>
<dbReference type="CDD" id="cd16448">
    <property type="entry name" value="RING-H2"/>
    <property type="match status" value="1"/>
</dbReference>
<feature type="region of interest" description="Disordered" evidence="3">
    <location>
        <begin position="418"/>
        <end position="506"/>
    </location>
</feature>
<keyword evidence="1" id="KW-0479">Metal-binding</keyword>
<dbReference type="SUPFAM" id="SSF57850">
    <property type="entry name" value="RING/U-box"/>
    <property type="match status" value="1"/>
</dbReference>
<keyword evidence="6" id="KW-1185">Reference proteome</keyword>
<dbReference type="AlphaFoldDB" id="A0A284RZS6"/>
<dbReference type="PROSITE" id="PS50089">
    <property type="entry name" value="ZF_RING_2"/>
    <property type="match status" value="1"/>
</dbReference>
<dbReference type="EMBL" id="FUEG01000023">
    <property type="protein sequence ID" value="SJL14265.1"/>
    <property type="molecule type" value="Genomic_DNA"/>
</dbReference>
<feature type="coiled-coil region" evidence="2">
    <location>
        <begin position="506"/>
        <end position="606"/>
    </location>
</feature>
<evidence type="ECO:0000256" key="1">
    <source>
        <dbReference type="PROSITE-ProRule" id="PRU00175"/>
    </source>
</evidence>
<protein>
    <recommendedName>
        <fullName evidence="4">RING-type domain-containing protein</fullName>
    </recommendedName>
</protein>
<evidence type="ECO:0000259" key="4">
    <source>
        <dbReference type="PROSITE" id="PS50089"/>
    </source>
</evidence>
<reference evidence="6" key="1">
    <citation type="journal article" date="2017" name="Nat. Ecol. Evol.">
        <title>Genome expansion and lineage-specific genetic innovations in the forest pathogenic fungi Armillaria.</title>
        <authorList>
            <person name="Sipos G."/>
            <person name="Prasanna A.N."/>
            <person name="Walter M.C."/>
            <person name="O'Connor E."/>
            <person name="Balint B."/>
            <person name="Krizsan K."/>
            <person name="Kiss B."/>
            <person name="Hess J."/>
            <person name="Varga T."/>
            <person name="Slot J."/>
            <person name="Riley R."/>
            <person name="Boka B."/>
            <person name="Rigling D."/>
            <person name="Barry K."/>
            <person name="Lee J."/>
            <person name="Mihaltcheva S."/>
            <person name="LaButti K."/>
            <person name="Lipzen A."/>
            <person name="Waldron R."/>
            <person name="Moloney N.M."/>
            <person name="Sperisen C."/>
            <person name="Kredics L."/>
            <person name="Vagvoelgyi C."/>
            <person name="Patrignani A."/>
            <person name="Fitzpatrick D."/>
            <person name="Nagy I."/>
            <person name="Doyle S."/>
            <person name="Anderson J.B."/>
            <person name="Grigoriev I.V."/>
            <person name="Gueldener U."/>
            <person name="Muensterkoetter M."/>
            <person name="Nagy L.G."/>
        </authorList>
    </citation>
    <scope>NUCLEOTIDE SEQUENCE [LARGE SCALE GENOMIC DNA]</scope>
    <source>
        <strain evidence="6">C18/9</strain>
    </source>
</reference>
<dbReference type="InterPro" id="IPR013083">
    <property type="entry name" value="Znf_RING/FYVE/PHD"/>
</dbReference>
<feature type="compositionally biased region" description="Polar residues" evidence="3">
    <location>
        <begin position="16"/>
        <end position="31"/>
    </location>
</feature>
<dbReference type="OrthoDB" id="10299209at2759"/>
<feature type="domain" description="RING-type" evidence="4">
    <location>
        <begin position="619"/>
        <end position="678"/>
    </location>
</feature>
<evidence type="ECO:0000313" key="5">
    <source>
        <dbReference type="EMBL" id="SJL14265.1"/>
    </source>
</evidence>
<feature type="compositionally biased region" description="Polar residues" evidence="3">
    <location>
        <begin position="421"/>
        <end position="431"/>
    </location>
</feature>
<name>A0A284RZS6_ARMOS</name>